<accession>A0ACC0AIQ6</accession>
<name>A0ACC0AIQ6_CATRO</name>
<dbReference type="Proteomes" id="UP001060085">
    <property type="component" value="Linkage Group LG05"/>
</dbReference>
<protein>
    <submittedName>
        <fullName evidence="1">Uncharacterized protein</fullName>
    </submittedName>
</protein>
<organism evidence="1 2">
    <name type="scientific">Catharanthus roseus</name>
    <name type="common">Madagascar periwinkle</name>
    <name type="synonym">Vinca rosea</name>
    <dbReference type="NCBI Taxonomy" id="4058"/>
    <lineage>
        <taxon>Eukaryota</taxon>
        <taxon>Viridiplantae</taxon>
        <taxon>Streptophyta</taxon>
        <taxon>Embryophyta</taxon>
        <taxon>Tracheophyta</taxon>
        <taxon>Spermatophyta</taxon>
        <taxon>Magnoliopsida</taxon>
        <taxon>eudicotyledons</taxon>
        <taxon>Gunneridae</taxon>
        <taxon>Pentapetalae</taxon>
        <taxon>asterids</taxon>
        <taxon>lamiids</taxon>
        <taxon>Gentianales</taxon>
        <taxon>Apocynaceae</taxon>
        <taxon>Rauvolfioideae</taxon>
        <taxon>Vinceae</taxon>
        <taxon>Catharanthinae</taxon>
        <taxon>Catharanthus</taxon>
    </lineage>
</organism>
<evidence type="ECO:0000313" key="1">
    <source>
        <dbReference type="EMBL" id="KAI5660611.1"/>
    </source>
</evidence>
<sequence>MPPTAFGNHSPNNKTIHTLIFKKTTLFNTSTIKSQYVVWLLITLVLQALIIVYYTRRAADSPSPPSTPELLLHKQFPAVPSDDNNQIKCDLGKVFVYDLPPIFNKELLDKCHDLDPWSSKCDAISNGGFGPKAIGLQGIVPMNLTPSWYWTDMYSAEVIYHVRMMDYKCRTLNPNEATAFYVPFYPGLAIGKYLWFNYTSKDRDWHSEMLLNWLKNQPYWKKQNGSDHFIMFGRLTWDFRRLTKSDKEWGSSFIYMPLMKNVLKITVERSQWDPLEISVPYPTAFHPKSESEILNWQKYVRNRKRDKLFCFVGATRKKIKNDFRGILMNYCKKERGSCRVVDCSVTHCYDGAPAILEAFLDSDFCLQPKGDGFTRRSFFDCMLAGSIPVYFWKGSFKDQYQWHMPLSSETYSVFIDHKDVRNGTESIIKTILEKFSREDVKKMRETVIDIMPRFLYGSSSRGLGNGKKDAFDITIEGVLRKFHHQQKLKQKKKIN</sequence>
<gene>
    <name evidence="1" type="ORF">M9H77_19934</name>
</gene>
<proteinExistence type="predicted"/>
<evidence type="ECO:0000313" key="2">
    <source>
        <dbReference type="Proteomes" id="UP001060085"/>
    </source>
</evidence>
<reference evidence="2" key="1">
    <citation type="journal article" date="2023" name="Nat. Plants">
        <title>Single-cell RNA sequencing provides a high-resolution roadmap for understanding the multicellular compartmentation of specialized metabolism.</title>
        <authorList>
            <person name="Sun S."/>
            <person name="Shen X."/>
            <person name="Li Y."/>
            <person name="Li Y."/>
            <person name="Wang S."/>
            <person name="Li R."/>
            <person name="Zhang H."/>
            <person name="Shen G."/>
            <person name="Guo B."/>
            <person name="Wei J."/>
            <person name="Xu J."/>
            <person name="St-Pierre B."/>
            <person name="Chen S."/>
            <person name="Sun C."/>
        </authorList>
    </citation>
    <scope>NUCLEOTIDE SEQUENCE [LARGE SCALE GENOMIC DNA]</scope>
</reference>
<dbReference type="EMBL" id="CM044705">
    <property type="protein sequence ID" value="KAI5660611.1"/>
    <property type="molecule type" value="Genomic_DNA"/>
</dbReference>
<comment type="caution">
    <text evidence="1">The sequence shown here is derived from an EMBL/GenBank/DDBJ whole genome shotgun (WGS) entry which is preliminary data.</text>
</comment>
<keyword evidence="2" id="KW-1185">Reference proteome</keyword>